<comment type="caution">
    <text evidence="1">The sequence shown here is derived from an EMBL/GenBank/DDBJ whole genome shotgun (WGS) entry which is preliminary data.</text>
</comment>
<proteinExistence type="predicted"/>
<dbReference type="EMBL" id="BAAALS010000011">
    <property type="protein sequence ID" value="GAA1754442.1"/>
    <property type="molecule type" value="Genomic_DNA"/>
</dbReference>
<gene>
    <name evidence="1" type="ORF">GCM10009681_27020</name>
</gene>
<sequence>MKELWVARLFISERTVHKIVQRHHIGEHEVRHAVVCVAGLAYVWDEDPDRGLRAIVKTAVRGRPVLIVLYPRADPLGDSYNLGSAYFVDQ</sequence>
<dbReference type="Proteomes" id="UP001500655">
    <property type="component" value="Unassembled WGS sequence"/>
</dbReference>
<evidence type="ECO:0000313" key="1">
    <source>
        <dbReference type="EMBL" id="GAA1754442.1"/>
    </source>
</evidence>
<evidence type="ECO:0000313" key="2">
    <source>
        <dbReference type="Proteomes" id="UP001500655"/>
    </source>
</evidence>
<protein>
    <recommendedName>
        <fullName evidence="3">DUF4258 domain-containing protein</fullName>
    </recommendedName>
</protein>
<accession>A0ABP4WKT0</accession>
<keyword evidence="2" id="KW-1185">Reference proteome</keyword>
<evidence type="ECO:0008006" key="3">
    <source>
        <dbReference type="Google" id="ProtNLM"/>
    </source>
</evidence>
<reference evidence="2" key="1">
    <citation type="journal article" date="2019" name="Int. J. Syst. Evol. Microbiol.">
        <title>The Global Catalogue of Microorganisms (GCM) 10K type strain sequencing project: providing services to taxonomists for standard genome sequencing and annotation.</title>
        <authorList>
            <consortium name="The Broad Institute Genomics Platform"/>
            <consortium name="The Broad Institute Genome Sequencing Center for Infectious Disease"/>
            <person name="Wu L."/>
            <person name="Ma J."/>
        </authorList>
    </citation>
    <scope>NUCLEOTIDE SEQUENCE [LARGE SCALE GENOMIC DNA]</scope>
    <source>
        <strain evidence="2">JCM 13249</strain>
    </source>
</reference>
<organism evidence="1 2">
    <name type="scientific">Luedemannella helvata</name>
    <dbReference type="NCBI Taxonomy" id="349315"/>
    <lineage>
        <taxon>Bacteria</taxon>
        <taxon>Bacillati</taxon>
        <taxon>Actinomycetota</taxon>
        <taxon>Actinomycetes</taxon>
        <taxon>Micromonosporales</taxon>
        <taxon>Micromonosporaceae</taxon>
        <taxon>Luedemannella</taxon>
    </lineage>
</organism>
<name>A0ABP4WKT0_9ACTN</name>